<evidence type="ECO:0000256" key="4">
    <source>
        <dbReference type="ARBA" id="ARBA00022692"/>
    </source>
</evidence>
<feature type="region of interest" description="Disordered" evidence="9">
    <location>
        <begin position="1"/>
        <end position="24"/>
    </location>
</feature>
<comment type="caution">
    <text evidence="11">The sequence shown here is derived from an EMBL/GenBank/DDBJ whole genome shotgun (WGS) entry which is preliminary data.</text>
</comment>
<feature type="transmembrane region" description="Helical" evidence="8">
    <location>
        <begin position="109"/>
        <end position="129"/>
    </location>
</feature>
<evidence type="ECO:0000256" key="7">
    <source>
        <dbReference type="ARBA" id="ARBA00023315"/>
    </source>
</evidence>
<accession>A0A5J9WHV1</accession>
<dbReference type="PANTHER" id="PTHR22883">
    <property type="entry name" value="ZINC FINGER DHHC DOMAIN CONTAINING PROTEIN"/>
    <property type="match status" value="1"/>
</dbReference>
<comment type="subcellular location">
    <subcellularLocation>
        <location evidence="1">Membrane</location>
        <topology evidence="1">Multi-pass membrane protein</topology>
    </subcellularLocation>
</comment>
<comment type="domain">
    <text evidence="8">The DHHC domain is required for palmitoyltransferase activity.</text>
</comment>
<proteinExistence type="inferred from homology"/>
<protein>
    <recommendedName>
        <fullName evidence="8">S-acyltransferase</fullName>
        <ecNumber evidence="8">2.3.1.225</ecNumber>
    </recommendedName>
    <alternativeName>
        <fullName evidence="8">Palmitoyltransferase</fullName>
    </alternativeName>
</protein>
<evidence type="ECO:0000256" key="1">
    <source>
        <dbReference type="ARBA" id="ARBA00004141"/>
    </source>
</evidence>
<feature type="transmembrane region" description="Helical" evidence="8">
    <location>
        <begin position="30"/>
        <end position="55"/>
    </location>
</feature>
<evidence type="ECO:0000256" key="9">
    <source>
        <dbReference type="SAM" id="MobiDB-lite"/>
    </source>
</evidence>
<keyword evidence="6 8" id="KW-0472">Membrane</keyword>
<dbReference type="PANTHER" id="PTHR22883:SF286">
    <property type="entry name" value="PROTEIN S-ACYLTRANSFERASE 17-RELATED"/>
    <property type="match status" value="1"/>
</dbReference>
<evidence type="ECO:0000256" key="8">
    <source>
        <dbReference type="RuleBase" id="RU079119"/>
    </source>
</evidence>
<keyword evidence="3 8" id="KW-0808">Transferase</keyword>
<evidence type="ECO:0000256" key="6">
    <source>
        <dbReference type="ARBA" id="ARBA00023136"/>
    </source>
</evidence>
<organism evidence="11 12">
    <name type="scientific">Eragrostis curvula</name>
    <name type="common">weeping love grass</name>
    <dbReference type="NCBI Taxonomy" id="38414"/>
    <lineage>
        <taxon>Eukaryota</taxon>
        <taxon>Viridiplantae</taxon>
        <taxon>Streptophyta</taxon>
        <taxon>Embryophyta</taxon>
        <taxon>Tracheophyta</taxon>
        <taxon>Spermatophyta</taxon>
        <taxon>Magnoliopsida</taxon>
        <taxon>Liliopsida</taxon>
        <taxon>Poales</taxon>
        <taxon>Poaceae</taxon>
        <taxon>PACMAD clade</taxon>
        <taxon>Chloridoideae</taxon>
        <taxon>Eragrostideae</taxon>
        <taxon>Eragrostidinae</taxon>
        <taxon>Eragrostis</taxon>
    </lineage>
</organism>
<dbReference type="InterPro" id="IPR001594">
    <property type="entry name" value="Palmitoyltrfase_DHHC"/>
</dbReference>
<feature type="domain" description="Palmitoyltransferase DHHC" evidence="10">
    <location>
        <begin position="187"/>
        <end position="333"/>
    </location>
</feature>
<name>A0A5J9WHV1_9POAL</name>
<dbReference type="Proteomes" id="UP000324897">
    <property type="component" value="Chromosome 5"/>
</dbReference>
<evidence type="ECO:0000256" key="3">
    <source>
        <dbReference type="ARBA" id="ARBA00022679"/>
    </source>
</evidence>
<sequence>LTGSIRIPPSPVRAKGKSRRGGGGGGEMEVPWLLVVHGLVTALVVVSFLCGQWPIFEGTFIQSINHFLTFGAYHHILQLVQKVCGNGARDLILGVERYCCDRPNPILQVFYVAIIGVTYFIIVQTSFDYIPGYYVSGVHRYLSVVAVVVGSILFVLTSFSDPGTVTNENVSQYVSSYPYDNIIFVEKECSTCKITRPARAKHCRICDRCVARFDHHCGWMNNCIGEKNTRYFVAFLIWHFLLCVYGAVVLGFILAGELKERKVIYILTAYYGIDNSFWGLFPHVTQWLLAVHNTQILLSVFLAIIALLLGGFCAYHLHLCLANTTTNETFKWQDYIMWMKKENEMKANAAALKASVGSVNSEAHKSPPSKWRAFFGRSKSRCEEPVVKNNIYDKGMIGNLWEVIVPLSERRSFSHRKSE</sequence>
<comment type="similarity">
    <text evidence="2 8">Belongs to the DHHC palmitoyltransferase family.</text>
</comment>
<feature type="transmembrane region" description="Helical" evidence="8">
    <location>
        <begin position="296"/>
        <end position="317"/>
    </location>
</feature>
<evidence type="ECO:0000256" key="2">
    <source>
        <dbReference type="ARBA" id="ARBA00008574"/>
    </source>
</evidence>
<comment type="catalytic activity">
    <reaction evidence="8">
        <text>L-cysteinyl-[protein] + hexadecanoyl-CoA = S-hexadecanoyl-L-cysteinyl-[protein] + CoA</text>
        <dbReference type="Rhea" id="RHEA:36683"/>
        <dbReference type="Rhea" id="RHEA-COMP:10131"/>
        <dbReference type="Rhea" id="RHEA-COMP:11032"/>
        <dbReference type="ChEBI" id="CHEBI:29950"/>
        <dbReference type="ChEBI" id="CHEBI:57287"/>
        <dbReference type="ChEBI" id="CHEBI:57379"/>
        <dbReference type="ChEBI" id="CHEBI:74151"/>
        <dbReference type="EC" id="2.3.1.225"/>
    </reaction>
</comment>
<dbReference type="GO" id="GO:0016020">
    <property type="term" value="C:membrane"/>
    <property type="evidence" value="ECO:0007669"/>
    <property type="project" value="UniProtKB-SubCell"/>
</dbReference>
<dbReference type="GO" id="GO:0006612">
    <property type="term" value="P:protein targeting to membrane"/>
    <property type="evidence" value="ECO:0007669"/>
    <property type="project" value="TreeGrafter"/>
</dbReference>
<dbReference type="Pfam" id="PF01529">
    <property type="entry name" value="DHHC"/>
    <property type="match status" value="1"/>
</dbReference>
<keyword evidence="4 8" id="KW-0812">Transmembrane</keyword>
<gene>
    <name evidence="11" type="ORF">EJB05_06504</name>
</gene>
<keyword evidence="5 8" id="KW-1133">Transmembrane helix</keyword>
<feature type="transmembrane region" description="Helical" evidence="8">
    <location>
        <begin position="231"/>
        <end position="256"/>
    </location>
</feature>
<feature type="transmembrane region" description="Helical" evidence="8">
    <location>
        <begin position="141"/>
        <end position="159"/>
    </location>
</feature>
<evidence type="ECO:0000313" key="11">
    <source>
        <dbReference type="EMBL" id="TVU46930.1"/>
    </source>
</evidence>
<dbReference type="InterPro" id="IPR039859">
    <property type="entry name" value="PFA4/ZDH16/20/ERF2-like"/>
</dbReference>
<dbReference type="EC" id="2.3.1.225" evidence="8"/>
<keyword evidence="7 8" id="KW-0012">Acyltransferase</keyword>
<dbReference type="EMBL" id="RWGY01000004">
    <property type="protein sequence ID" value="TVU46930.1"/>
    <property type="molecule type" value="Genomic_DNA"/>
</dbReference>
<keyword evidence="12" id="KW-1185">Reference proteome</keyword>
<reference evidence="11 12" key="1">
    <citation type="journal article" date="2019" name="Sci. Rep.">
        <title>A high-quality genome of Eragrostis curvula grass provides insights into Poaceae evolution and supports new strategies to enhance forage quality.</title>
        <authorList>
            <person name="Carballo J."/>
            <person name="Santos B.A.C.M."/>
            <person name="Zappacosta D."/>
            <person name="Garbus I."/>
            <person name="Selva J.P."/>
            <person name="Gallo C.A."/>
            <person name="Diaz A."/>
            <person name="Albertini E."/>
            <person name="Caccamo M."/>
            <person name="Echenique V."/>
        </authorList>
    </citation>
    <scope>NUCLEOTIDE SEQUENCE [LARGE SCALE GENOMIC DNA]</scope>
    <source>
        <strain evidence="12">cv. Victoria</strain>
        <tissue evidence="11">Leaf</tissue>
    </source>
</reference>
<evidence type="ECO:0000313" key="12">
    <source>
        <dbReference type="Proteomes" id="UP000324897"/>
    </source>
</evidence>
<dbReference type="GO" id="GO:0019706">
    <property type="term" value="F:protein-cysteine S-palmitoyltransferase activity"/>
    <property type="evidence" value="ECO:0007669"/>
    <property type="project" value="UniProtKB-EC"/>
</dbReference>
<evidence type="ECO:0000256" key="5">
    <source>
        <dbReference type="ARBA" id="ARBA00022989"/>
    </source>
</evidence>
<dbReference type="GO" id="GO:0005783">
    <property type="term" value="C:endoplasmic reticulum"/>
    <property type="evidence" value="ECO:0007669"/>
    <property type="project" value="TreeGrafter"/>
</dbReference>
<dbReference type="AlphaFoldDB" id="A0A5J9WHV1"/>
<evidence type="ECO:0000259" key="10">
    <source>
        <dbReference type="Pfam" id="PF01529"/>
    </source>
</evidence>
<dbReference type="OrthoDB" id="5977743at2759"/>
<feature type="non-terminal residue" evidence="11">
    <location>
        <position position="1"/>
    </location>
</feature>
<feature type="transmembrane region" description="Helical" evidence="8">
    <location>
        <begin position="263"/>
        <end position="284"/>
    </location>
</feature>
<dbReference type="GO" id="GO:0005794">
    <property type="term" value="C:Golgi apparatus"/>
    <property type="evidence" value="ECO:0007669"/>
    <property type="project" value="TreeGrafter"/>
</dbReference>
<dbReference type="PROSITE" id="PS50216">
    <property type="entry name" value="DHHC"/>
    <property type="match status" value="1"/>
</dbReference>